<evidence type="ECO:0000256" key="23">
    <source>
        <dbReference type="ARBA" id="ARBA00041421"/>
    </source>
</evidence>
<evidence type="ECO:0000256" key="17">
    <source>
        <dbReference type="ARBA" id="ARBA00036353"/>
    </source>
</evidence>
<keyword evidence="8" id="KW-0007">Acetylation</keyword>
<keyword evidence="29" id="KW-1185">Reference proteome</keyword>
<dbReference type="SUPFAM" id="SSF52096">
    <property type="entry name" value="ClpP/crotonase"/>
    <property type="match status" value="1"/>
</dbReference>
<sequence length="459" mass="49459">MASLRVLLLRARGPLLPRPGCAALRPFASGANFEYIITEKKGKNHNVGLIQLNRPKALNALCNGLIMELNQALEAFEKDPAVGAIVLTGGEKAFAAGADIKEMQNQRFQDCYSTQFLSHWDRLAQVKKPVIAAVNGYALGGGCELAMMCDIIYAGEKAQFAQPEILLGTIPGAGGTQRLTRAVGKSLAMEMVLTGDRISAQDAKAAGLVSKIFPVEKLLEEAIQCAEKIASNSKIIAAMAKESVNAAFEMTLTEGNKLEKKIFYSTFATEDRKEGMTAFVEKRKANFKDHLCGSGIQTGTVAPSRWVVLERALSACSQHTAPRPSASPSSPLQVLADVNFPTSSICKCGPEEIRADGLGIPQLLEAVLKLLPLDTYVESPVAVMELVSSDRERGLQTPVWRNYQSILLEAGCLSPLAKIERFEFYQQAKKAFAVVATGETALYGNLILKKGVLAPEALS</sequence>
<dbReference type="Gene3D" id="3.40.1650.10">
    <property type="entry name" value="RbsD-like domain"/>
    <property type="match status" value="1"/>
</dbReference>
<dbReference type="CDD" id="cd06558">
    <property type="entry name" value="crotonase-like"/>
    <property type="match status" value="1"/>
</dbReference>
<comment type="catalytic activity">
    <reaction evidence="15">
        <text>a (3E)-enoyl-CoA = a 4-saturated (2E)-enoyl-CoA</text>
        <dbReference type="Rhea" id="RHEA:45228"/>
        <dbReference type="ChEBI" id="CHEBI:58521"/>
        <dbReference type="ChEBI" id="CHEBI:85097"/>
        <dbReference type="EC" id="5.3.3.8"/>
    </reaction>
    <physiologicalReaction direction="left-to-right" evidence="15">
        <dbReference type="Rhea" id="RHEA:45229"/>
    </physiologicalReaction>
</comment>
<dbReference type="EC" id="5.3.3.8" evidence="4"/>
<comment type="catalytic activity">
    <reaction evidence="19">
        <text>3-hydroxybutanoyl-CoA = (2E)-butenoyl-CoA + H2O</text>
        <dbReference type="Rhea" id="RHEA:45584"/>
        <dbReference type="ChEBI" id="CHEBI:15377"/>
        <dbReference type="ChEBI" id="CHEBI:57332"/>
        <dbReference type="ChEBI" id="CHEBI:78611"/>
    </reaction>
    <physiologicalReaction direction="right-to-left" evidence="19">
        <dbReference type="Rhea" id="RHEA:45586"/>
    </physiologicalReaction>
</comment>
<comment type="subunit">
    <text evidence="21">Homohexamer; dimer of trimers.</text>
</comment>
<comment type="subcellular location">
    <subcellularLocation>
        <location evidence="1">Mitochondrion matrix</location>
    </subcellularLocation>
</comment>
<comment type="catalytic activity">
    <reaction evidence="20">
        <text>(3S)-3-hydroxybutanoyl-CoA = (2E)-butenoyl-CoA + H2O</text>
        <dbReference type="Rhea" id="RHEA:26558"/>
        <dbReference type="ChEBI" id="CHEBI:15377"/>
        <dbReference type="ChEBI" id="CHEBI:57316"/>
        <dbReference type="ChEBI" id="CHEBI:57332"/>
    </reaction>
    <physiologicalReaction direction="right-to-left" evidence="20">
        <dbReference type="Rhea" id="RHEA:26560"/>
    </physiologicalReaction>
</comment>
<dbReference type="AlphaFoldDB" id="A0A7J8DPP1"/>
<evidence type="ECO:0000256" key="26">
    <source>
        <dbReference type="ARBA" id="ARBA00052675"/>
    </source>
</evidence>
<dbReference type="EC" id="4.2.1.17" evidence="5"/>
<dbReference type="EMBL" id="JACASF010000017">
    <property type="protein sequence ID" value="KAF6425168.1"/>
    <property type="molecule type" value="Genomic_DNA"/>
</dbReference>
<evidence type="ECO:0000256" key="20">
    <source>
        <dbReference type="ARBA" id="ARBA00036765"/>
    </source>
</evidence>
<evidence type="ECO:0000256" key="22">
    <source>
        <dbReference type="ARBA" id="ARBA00041110"/>
    </source>
</evidence>
<dbReference type="PANTHER" id="PTHR11941:SF54">
    <property type="entry name" value="ENOYL-COA HYDRATASE, MITOCHONDRIAL"/>
    <property type="match status" value="1"/>
</dbReference>
<dbReference type="PROSITE" id="PS00166">
    <property type="entry name" value="ENOYL_COA_HYDRATASE"/>
    <property type="match status" value="1"/>
</dbReference>
<dbReference type="InterPro" id="IPR001753">
    <property type="entry name" value="Enoyl-CoA_hydra/iso"/>
</dbReference>
<dbReference type="GO" id="GO:0004300">
    <property type="term" value="F:enoyl-CoA hydratase activity"/>
    <property type="evidence" value="ECO:0007669"/>
    <property type="project" value="UniProtKB-EC"/>
</dbReference>
<dbReference type="Gene3D" id="3.90.226.10">
    <property type="entry name" value="2-enoyl-CoA Hydratase, Chain A, domain 1"/>
    <property type="match status" value="1"/>
</dbReference>
<evidence type="ECO:0000256" key="5">
    <source>
        <dbReference type="ARBA" id="ARBA00012076"/>
    </source>
</evidence>
<dbReference type="Gene3D" id="1.10.12.10">
    <property type="entry name" value="Lyase 2-enoyl-coa Hydratase, Chain A, domain 2"/>
    <property type="match status" value="1"/>
</dbReference>
<comment type="catalytic activity">
    <reaction evidence="17">
        <text>(3E)-hexenoyl-CoA = (2E)-hexenoyl-CoA</text>
        <dbReference type="Rhea" id="RHEA:45736"/>
        <dbReference type="ChEBI" id="CHEBI:62077"/>
        <dbReference type="ChEBI" id="CHEBI:84790"/>
    </reaction>
    <physiologicalReaction direction="left-to-right" evidence="17">
        <dbReference type="Rhea" id="RHEA:45737"/>
    </physiologicalReaction>
</comment>
<evidence type="ECO:0000256" key="2">
    <source>
        <dbReference type="ARBA" id="ARBA00005005"/>
    </source>
</evidence>
<dbReference type="GO" id="GO:0004165">
    <property type="term" value="F:delta(3)-delta(2)-enoyl-CoA isomerase activity"/>
    <property type="evidence" value="ECO:0007669"/>
    <property type="project" value="UniProtKB-EC"/>
</dbReference>
<evidence type="ECO:0000313" key="28">
    <source>
        <dbReference type="EMBL" id="KAF6425168.1"/>
    </source>
</evidence>
<evidence type="ECO:0000256" key="13">
    <source>
        <dbReference type="ARBA" id="ARBA00035760"/>
    </source>
</evidence>
<dbReference type="FunFam" id="1.10.12.10:FF:000001">
    <property type="entry name" value="Probable enoyl-CoA hydratase, mitochondrial"/>
    <property type="match status" value="1"/>
</dbReference>
<organism evidence="28 29">
    <name type="scientific">Molossus molossus</name>
    <name type="common">Pallas' mastiff bat</name>
    <name type="synonym">Vespertilio molossus</name>
    <dbReference type="NCBI Taxonomy" id="27622"/>
    <lineage>
        <taxon>Eukaryota</taxon>
        <taxon>Metazoa</taxon>
        <taxon>Chordata</taxon>
        <taxon>Craniata</taxon>
        <taxon>Vertebrata</taxon>
        <taxon>Euteleostomi</taxon>
        <taxon>Mammalia</taxon>
        <taxon>Eutheria</taxon>
        <taxon>Laurasiatheria</taxon>
        <taxon>Chiroptera</taxon>
        <taxon>Yangochiroptera</taxon>
        <taxon>Molossidae</taxon>
        <taxon>Molossus</taxon>
    </lineage>
</organism>
<comment type="catalytic activity">
    <reaction evidence="13">
        <text>(3S)-hydroxydecanoyl-CoA = (2E)-decenoyl-CoA + H2O</text>
        <dbReference type="Rhea" id="RHEA:31191"/>
        <dbReference type="ChEBI" id="CHEBI:15377"/>
        <dbReference type="ChEBI" id="CHEBI:61406"/>
        <dbReference type="ChEBI" id="CHEBI:62616"/>
    </reaction>
    <physiologicalReaction direction="right-to-left" evidence="13">
        <dbReference type="Rhea" id="RHEA:31193"/>
    </physiologicalReaction>
</comment>
<evidence type="ECO:0000256" key="4">
    <source>
        <dbReference type="ARBA" id="ARBA00012064"/>
    </source>
</evidence>
<dbReference type="InterPro" id="IPR007721">
    <property type="entry name" value="RbsD_FucU"/>
</dbReference>
<keyword evidence="10" id="KW-0496">Mitochondrion</keyword>
<keyword evidence="7" id="KW-0809">Transit peptide</keyword>
<comment type="caution">
    <text evidence="28">The sequence shown here is derived from an EMBL/GenBank/DDBJ whole genome shotgun (WGS) entry which is preliminary data.</text>
</comment>
<proteinExistence type="inferred from homology"/>
<gene>
    <name evidence="28" type="ORF">HJG59_009231</name>
</gene>
<comment type="catalytic activity">
    <reaction evidence="25">
        <text>2-methylpropenoyl-CoA + H2O = (S)-3-hydroxyisobutanoyl-CoA</text>
        <dbReference type="Rhea" id="RHEA:31175"/>
        <dbReference type="ChEBI" id="CHEBI:15377"/>
        <dbReference type="ChEBI" id="CHEBI:62500"/>
        <dbReference type="ChEBI" id="CHEBI:62611"/>
    </reaction>
    <physiologicalReaction direction="left-to-right" evidence="25">
        <dbReference type="Rhea" id="RHEA:31176"/>
    </physiologicalReaction>
</comment>
<dbReference type="GO" id="GO:0006635">
    <property type="term" value="P:fatty acid beta-oxidation"/>
    <property type="evidence" value="ECO:0007669"/>
    <property type="project" value="TreeGrafter"/>
</dbReference>
<evidence type="ECO:0000256" key="27">
    <source>
        <dbReference type="RuleBase" id="RU003707"/>
    </source>
</evidence>
<reference evidence="28 29" key="1">
    <citation type="journal article" date="2020" name="Nature">
        <title>Six reference-quality genomes reveal evolution of bat adaptations.</title>
        <authorList>
            <person name="Jebb D."/>
            <person name="Huang Z."/>
            <person name="Pippel M."/>
            <person name="Hughes G.M."/>
            <person name="Lavrichenko K."/>
            <person name="Devanna P."/>
            <person name="Winkler S."/>
            <person name="Jermiin L.S."/>
            <person name="Skirmuntt E.C."/>
            <person name="Katzourakis A."/>
            <person name="Burkitt-Gray L."/>
            <person name="Ray D.A."/>
            <person name="Sullivan K.A.M."/>
            <person name="Roscito J.G."/>
            <person name="Kirilenko B.M."/>
            <person name="Davalos L.M."/>
            <person name="Corthals A.P."/>
            <person name="Power M.L."/>
            <person name="Jones G."/>
            <person name="Ransome R.D."/>
            <person name="Dechmann D.K.N."/>
            <person name="Locatelli A.G."/>
            <person name="Puechmaille S.J."/>
            <person name="Fedrigo O."/>
            <person name="Jarvis E.D."/>
            <person name="Hiller M."/>
            <person name="Vernes S.C."/>
            <person name="Myers E.W."/>
            <person name="Teeling E.C."/>
        </authorList>
    </citation>
    <scope>NUCLEOTIDE SEQUENCE [LARGE SCALE GENOMIC DNA]</scope>
    <source>
        <strain evidence="28">MMolMol1</strain>
        <tissue evidence="28">Muscle</tissue>
    </source>
</reference>
<dbReference type="GO" id="GO:0005759">
    <property type="term" value="C:mitochondrial matrix"/>
    <property type="evidence" value="ECO:0007669"/>
    <property type="project" value="UniProtKB-SubCell"/>
</dbReference>
<dbReference type="Proteomes" id="UP000550707">
    <property type="component" value="Unassembled WGS sequence"/>
</dbReference>
<evidence type="ECO:0000313" key="29">
    <source>
        <dbReference type="Proteomes" id="UP000550707"/>
    </source>
</evidence>
<evidence type="ECO:0000256" key="19">
    <source>
        <dbReference type="ARBA" id="ARBA00036643"/>
    </source>
</evidence>
<dbReference type="GO" id="GO:0005996">
    <property type="term" value="P:monosaccharide metabolic process"/>
    <property type="evidence" value="ECO:0007669"/>
    <property type="project" value="InterPro"/>
</dbReference>
<evidence type="ECO:0000256" key="10">
    <source>
        <dbReference type="ARBA" id="ARBA00023128"/>
    </source>
</evidence>
<dbReference type="InterPro" id="IPR018376">
    <property type="entry name" value="Enoyl-CoA_hyd/isom_CS"/>
</dbReference>
<comment type="catalytic activity">
    <reaction evidence="18">
        <text>(3S)-hydroxyhexanoyl-CoA = (2E)-hexenoyl-CoA + H2O</text>
        <dbReference type="Rhea" id="RHEA:30547"/>
        <dbReference type="ChEBI" id="CHEBI:15377"/>
        <dbReference type="ChEBI" id="CHEBI:62075"/>
        <dbReference type="ChEBI" id="CHEBI:62077"/>
    </reaction>
    <physiologicalReaction direction="right-to-left" evidence="18">
        <dbReference type="Rhea" id="RHEA:30549"/>
    </physiologicalReaction>
</comment>
<evidence type="ECO:0000256" key="8">
    <source>
        <dbReference type="ARBA" id="ARBA00022990"/>
    </source>
</evidence>
<comment type="catalytic activity">
    <reaction evidence="16">
        <text>3-hydroxypropanoyl-CoA = acryloyl-CoA + H2O</text>
        <dbReference type="Rhea" id="RHEA:26518"/>
        <dbReference type="ChEBI" id="CHEBI:15377"/>
        <dbReference type="ChEBI" id="CHEBI:57367"/>
        <dbReference type="ChEBI" id="CHEBI:58528"/>
    </reaction>
    <physiologicalReaction direction="right-to-left" evidence="16">
        <dbReference type="Rhea" id="RHEA:26520"/>
    </physiologicalReaction>
</comment>
<keyword evidence="9" id="KW-0443">Lipid metabolism</keyword>
<comment type="pathway">
    <text evidence="2">Lipid metabolism; fatty acid beta-oxidation.</text>
</comment>
<evidence type="ECO:0000256" key="21">
    <source>
        <dbReference type="ARBA" id="ARBA00038629"/>
    </source>
</evidence>
<dbReference type="FunFam" id="3.90.226.10:FF:000213">
    <property type="entry name" value="Enoyl-CoA hydratase, mitochondrial"/>
    <property type="match status" value="1"/>
</dbReference>
<protein>
    <recommendedName>
        <fullName evidence="22">Enoyl-CoA hydratase, mitochondrial</fullName>
        <ecNumber evidence="5">4.2.1.17</ecNumber>
        <ecNumber evidence="4">5.3.3.8</ecNumber>
    </recommendedName>
    <alternativeName>
        <fullName evidence="24">Enoyl-CoA hydratase 1</fullName>
    </alternativeName>
    <alternativeName>
        <fullName evidence="23">Short-chain enoyl-CoA hydratase</fullName>
    </alternativeName>
</protein>
<comment type="catalytic activity">
    <reaction evidence="14">
        <text>a (3S)-3-hydroxyacyl-CoA = a (2E)-enoyl-CoA + H2O</text>
        <dbReference type="Rhea" id="RHEA:16105"/>
        <dbReference type="ChEBI" id="CHEBI:15377"/>
        <dbReference type="ChEBI" id="CHEBI:57318"/>
        <dbReference type="ChEBI" id="CHEBI:58856"/>
        <dbReference type="EC" id="4.2.1.17"/>
    </reaction>
    <physiologicalReaction direction="right-to-left" evidence="14">
        <dbReference type="Rhea" id="RHEA:16107"/>
    </physiologicalReaction>
</comment>
<evidence type="ECO:0000256" key="3">
    <source>
        <dbReference type="ARBA" id="ARBA00005254"/>
    </source>
</evidence>
<keyword evidence="6" id="KW-0276">Fatty acid metabolism</keyword>
<evidence type="ECO:0000256" key="1">
    <source>
        <dbReference type="ARBA" id="ARBA00004305"/>
    </source>
</evidence>
<keyword evidence="11" id="KW-0413">Isomerase</keyword>
<evidence type="ECO:0000256" key="11">
    <source>
        <dbReference type="ARBA" id="ARBA00023235"/>
    </source>
</evidence>
<dbReference type="Pfam" id="PF05025">
    <property type="entry name" value="RbsD_FucU"/>
    <property type="match status" value="1"/>
</dbReference>
<evidence type="ECO:0000256" key="14">
    <source>
        <dbReference type="ARBA" id="ARBA00035854"/>
    </source>
</evidence>
<accession>A0A7J8DPP1</accession>
<evidence type="ECO:0000256" key="12">
    <source>
        <dbReference type="ARBA" id="ARBA00023239"/>
    </source>
</evidence>
<dbReference type="SUPFAM" id="SSF102546">
    <property type="entry name" value="RbsD-like"/>
    <property type="match status" value="1"/>
</dbReference>
<evidence type="ECO:0000256" key="24">
    <source>
        <dbReference type="ARBA" id="ARBA00042381"/>
    </source>
</evidence>
<evidence type="ECO:0000256" key="16">
    <source>
        <dbReference type="ARBA" id="ARBA00036137"/>
    </source>
</evidence>
<evidence type="ECO:0000256" key="7">
    <source>
        <dbReference type="ARBA" id="ARBA00022946"/>
    </source>
</evidence>
<keyword evidence="12" id="KW-0456">Lyase</keyword>
<name>A0A7J8DPP1_MOLMO</name>
<dbReference type="GO" id="GO:0048029">
    <property type="term" value="F:monosaccharide binding"/>
    <property type="evidence" value="ECO:0007669"/>
    <property type="project" value="InterPro"/>
</dbReference>
<comment type="similarity">
    <text evidence="3 27">Belongs to the enoyl-CoA hydratase/isomerase family.</text>
</comment>
<evidence type="ECO:0000256" key="9">
    <source>
        <dbReference type="ARBA" id="ARBA00023098"/>
    </source>
</evidence>
<evidence type="ECO:0000256" key="25">
    <source>
        <dbReference type="ARBA" id="ARBA00051535"/>
    </source>
</evidence>
<dbReference type="PANTHER" id="PTHR11941">
    <property type="entry name" value="ENOYL-COA HYDRATASE-RELATED"/>
    <property type="match status" value="1"/>
</dbReference>
<evidence type="ECO:0000256" key="6">
    <source>
        <dbReference type="ARBA" id="ARBA00022832"/>
    </source>
</evidence>
<dbReference type="Pfam" id="PF00378">
    <property type="entry name" value="ECH_1"/>
    <property type="match status" value="1"/>
</dbReference>
<dbReference type="InterPro" id="IPR023750">
    <property type="entry name" value="RbsD-like_sf"/>
</dbReference>
<dbReference type="InterPro" id="IPR029045">
    <property type="entry name" value="ClpP/crotonase-like_dom_sf"/>
</dbReference>
<evidence type="ECO:0000256" key="15">
    <source>
        <dbReference type="ARBA" id="ARBA00035949"/>
    </source>
</evidence>
<comment type="catalytic activity">
    <reaction evidence="26">
        <text>3-hydroxyisovaleryl-CoA = 3-methylbut-2-enoyl-CoA + H2O</text>
        <dbReference type="Rhea" id="RHEA:31079"/>
        <dbReference type="ChEBI" id="CHEBI:15377"/>
        <dbReference type="ChEBI" id="CHEBI:57344"/>
        <dbReference type="ChEBI" id="CHEBI:62555"/>
    </reaction>
    <physiologicalReaction direction="right-to-left" evidence="26">
        <dbReference type="Rhea" id="RHEA:31081"/>
    </physiologicalReaction>
</comment>
<dbReference type="InterPro" id="IPR014748">
    <property type="entry name" value="Enoyl-CoA_hydra_C"/>
</dbReference>
<evidence type="ECO:0000256" key="18">
    <source>
        <dbReference type="ARBA" id="ARBA00036370"/>
    </source>
</evidence>